<sequence>MSKLRAISLFTGAGGLDLGFEAAGFETAVALELDARCVTTLRANRPWPVIDRDILGVATADLLSVGGLRAGAADVLIGGPPCQPFSKSGFWASGEAKRLDDPRAGTLGAYMRVLEEARPRAFLIENVEGLGFRGKDEGLRLITSELARINAAHGTRYSASIAVLNAADYGVPQLRRRLFVIGARDGRPFEFPAASHVDPNLGDPVDNCPPYRTAWDALHDVVVDEPSLALTGKWARLLPSIPEGQNYLWHTDRGGGLPLFGWRRRYWSFLLKLAKAQPAWTLQAQPGPATGPFHWSSRRLSMREMARLQTFPDDFVVTGTVADAQRQLGNAVPSLLGEVLARAIASQLLGARVDPDLLALALRAAPPAPPPERVAKVPSAYLGLRGEHDAHPGTGKGYRASGRPTSSRLAAE</sequence>
<organism evidence="10 11">
    <name type="scientific">Xanthobacter oligotrophicus</name>
    <dbReference type="NCBI Taxonomy" id="2607286"/>
    <lineage>
        <taxon>Bacteria</taxon>
        <taxon>Pseudomonadati</taxon>
        <taxon>Pseudomonadota</taxon>
        <taxon>Alphaproteobacteria</taxon>
        <taxon>Hyphomicrobiales</taxon>
        <taxon>Xanthobacteraceae</taxon>
        <taxon>Xanthobacter</taxon>
    </lineage>
</organism>
<feature type="active site" evidence="6">
    <location>
        <position position="82"/>
    </location>
</feature>
<evidence type="ECO:0000256" key="8">
    <source>
        <dbReference type="RuleBase" id="RU000417"/>
    </source>
</evidence>
<evidence type="ECO:0000256" key="7">
    <source>
        <dbReference type="RuleBase" id="RU000416"/>
    </source>
</evidence>
<dbReference type="InterPro" id="IPR018117">
    <property type="entry name" value="C5_DNA_meth_AS"/>
</dbReference>
<dbReference type="EC" id="2.1.1.37" evidence="8"/>
<dbReference type="NCBIfam" id="TIGR00675">
    <property type="entry name" value="dcm"/>
    <property type="match status" value="1"/>
</dbReference>
<dbReference type="PRINTS" id="PR00105">
    <property type="entry name" value="C5METTRFRASE"/>
</dbReference>
<feature type="compositionally biased region" description="Polar residues" evidence="9">
    <location>
        <begin position="403"/>
        <end position="412"/>
    </location>
</feature>
<protein>
    <recommendedName>
        <fullName evidence="8">Cytosine-specific methyltransferase</fullName>
        <ecNumber evidence="8">2.1.1.37</ecNumber>
    </recommendedName>
</protein>
<dbReference type="Gene3D" id="3.40.50.150">
    <property type="entry name" value="Vaccinia Virus protein VP39"/>
    <property type="match status" value="1"/>
</dbReference>
<gene>
    <name evidence="10" type="ORF">V5F32_23350</name>
</gene>
<dbReference type="EMBL" id="JBAFVH010000021">
    <property type="protein sequence ID" value="MFG1375122.1"/>
    <property type="molecule type" value="Genomic_DNA"/>
</dbReference>
<feature type="region of interest" description="Disordered" evidence="9">
    <location>
        <begin position="384"/>
        <end position="412"/>
    </location>
</feature>
<keyword evidence="11" id="KW-1185">Reference proteome</keyword>
<accession>A0ABW7A551</accession>
<dbReference type="SUPFAM" id="SSF53335">
    <property type="entry name" value="S-adenosyl-L-methionine-dependent methyltransferases"/>
    <property type="match status" value="1"/>
</dbReference>
<dbReference type="InterPro" id="IPR029063">
    <property type="entry name" value="SAM-dependent_MTases_sf"/>
</dbReference>
<evidence type="ECO:0000256" key="1">
    <source>
        <dbReference type="ARBA" id="ARBA00022603"/>
    </source>
</evidence>
<dbReference type="InterPro" id="IPR050390">
    <property type="entry name" value="C5-Methyltransferase"/>
</dbReference>
<keyword evidence="2 6" id="KW-0808">Transferase</keyword>
<evidence type="ECO:0000256" key="9">
    <source>
        <dbReference type="SAM" id="MobiDB-lite"/>
    </source>
</evidence>
<reference evidence="10 11" key="1">
    <citation type="submission" date="2024-02" db="EMBL/GenBank/DDBJ databases">
        <title>Expansion and revision of Xanthobacter and proposal of Roseixanthobacter gen. nov.</title>
        <authorList>
            <person name="Soltysiak M.P.M."/>
            <person name="Jalihal A."/>
            <person name="Ory A."/>
            <person name="Chrisophersen C."/>
            <person name="Lee A.D."/>
            <person name="Boulton J."/>
            <person name="Springer M."/>
        </authorList>
    </citation>
    <scope>NUCLEOTIDE SEQUENCE [LARGE SCALE GENOMIC DNA]</scope>
    <source>
        <strain evidence="10 11">23A</strain>
    </source>
</reference>
<dbReference type="Gene3D" id="3.90.120.10">
    <property type="entry name" value="DNA Methylase, subunit A, domain 2"/>
    <property type="match status" value="1"/>
</dbReference>
<dbReference type="PANTHER" id="PTHR10629">
    <property type="entry name" value="CYTOSINE-SPECIFIC METHYLTRANSFERASE"/>
    <property type="match status" value="1"/>
</dbReference>
<dbReference type="InterPro" id="IPR001525">
    <property type="entry name" value="C5_MeTfrase"/>
</dbReference>
<evidence type="ECO:0000256" key="6">
    <source>
        <dbReference type="PROSITE-ProRule" id="PRU01016"/>
    </source>
</evidence>
<evidence type="ECO:0000313" key="10">
    <source>
        <dbReference type="EMBL" id="MFG1375122.1"/>
    </source>
</evidence>
<evidence type="ECO:0000256" key="4">
    <source>
        <dbReference type="ARBA" id="ARBA00022747"/>
    </source>
</evidence>
<dbReference type="RefSeq" id="WP_393994646.1">
    <property type="nucleotide sequence ID" value="NZ_JBAFVH010000021.1"/>
</dbReference>
<comment type="caution">
    <text evidence="10">The sequence shown here is derived from an EMBL/GenBank/DDBJ whole genome shotgun (WGS) entry which is preliminary data.</text>
</comment>
<dbReference type="PANTHER" id="PTHR10629:SF52">
    <property type="entry name" value="DNA (CYTOSINE-5)-METHYLTRANSFERASE 1"/>
    <property type="match status" value="1"/>
</dbReference>
<proteinExistence type="inferred from homology"/>
<dbReference type="GO" id="GO:0003886">
    <property type="term" value="F:DNA (cytosine-5-)-methyltransferase activity"/>
    <property type="evidence" value="ECO:0007669"/>
    <property type="project" value="UniProtKB-EC"/>
</dbReference>
<dbReference type="Pfam" id="PF00145">
    <property type="entry name" value="DNA_methylase"/>
    <property type="match status" value="1"/>
</dbReference>
<evidence type="ECO:0000256" key="5">
    <source>
        <dbReference type="ARBA" id="ARBA00047422"/>
    </source>
</evidence>
<dbReference type="Proteomes" id="UP001604002">
    <property type="component" value="Unassembled WGS sequence"/>
</dbReference>
<comment type="similarity">
    <text evidence="6 7">Belongs to the class I-like SAM-binding methyltransferase superfamily. C5-methyltransferase family.</text>
</comment>
<keyword evidence="4" id="KW-0680">Restriction system</keyword>
<evidence type="ECO:0000256" key="3">
    <source>
        <dbReference type="ARBA" id="ARBA00022691"/>
    </source>
</evidence>
<dbReference type="GO" id="GO:0032259">
    <property type="term" value="P:methylation"/>
    <property type="evidence" value="ECO:0007669"/>
    <property type="project" value="UniProtKB-KW"/>
</dbReference>
<evidence type="ECO:0000256" key="2">
    <source>
        <dbReference type="ARBA" id="ARBA00022679"/>
    </source>
</evidence>
<dbReference type="PROSITE" id="PS51679">
    <property type="entry name" value="SAM_MT_C5"/>
    <property type="match status" value="1"/>
</dbReference>
<name>A0ABW7A551_9HYPH</name>
<dbReference type="PROSITE" id="PS00094">
    <property type="entry name" value="C5_MTASE_1"/>
    <property type="match status" value="1"/>
</dbReference>
<keyword evidence="1 6" id="KW-0489">Methyltransferase</keyword>
<keyword evidence="3 6" id="KW-0949">S-adenosyl-L-methionine</keyword>
<evidence type="ECO:0000313" key="11">
    <source>
        <dbReference type="Proteomes" id="UP001604002"/>
    </source>
</evidence>
<comment type="catalytic activity">
    <reaction evidence="5 8">
        <text>a 2'-deoxycytidine in DNA + S-adenosyl-L-methionine = a 5-methyl-2'-deoxycytidine in DNA + S-adenosyl-L-homocysteine + H(+)</text>
        <dbReference type="Rhea" id="RHEA:13681"/>
        <dbReference type="Rhea" id="RHEA-COMP:11369"/>
        <dbReference type="Rhea" id="RHEA-COMP:11370"/>
        <dbReference type="ChEBI" id="CHEBI:15378"/>
        <dbReference type="ChEBI" id="CHEBI:57856"/>
        <dbReference type="ChEBI" id="CHEBI:59789"/>
        <dbReference type="ChEBI" id="CHEBI:85452"/>
        <dbReference type="ChEBI" id="CHEBI:85454"/>
        <dbReference type="EC" id="2.1.1.37"/>
    </reaction>
</comment>